<dbReference type="PROSITE" id="PS51257">
    <property type="entry name" value="PROKAR_LIPOPROTEIN"/>
    <property type="match status" value="1"/>
</dbReference>
<protein>
    <submittedName>
        <fullName evidence="1">Uncharacterized protein</fullName>
    </submittedName>
</protein>
<sequence>MRTALVVGVGLLGACVPNEHPPWLVDHPMPWGIIASVVEPGGYSSDLVVPDDRVRASALPLDTLELQWITAAPPGVTVPSPIWFVCPDYCDGLPVDEPIPACPFPLPLSRSEHCRLGEGERVRLGLGGAYTADELFRGYIGVMGITGDGTVDPETCLQRFRTVPRAGLEHCLVQARALRLGPLGRMLSAVPALADFYTVEGGLPDDIADEPADFHPVLTGLRVLHIGRGFREFIAQPGDTITVRVGDYVSVDPQYTADSEQTHYAFSQVPGQPGHLRPVPDEERIRVRFGISTFVEDRGDPNDDLLHGWSVPDEPDPIMLYLYIGDNRQGRAFATLRFVVEDASPAP</sequence>
<reference evidence="2" key="1">
    <citation type="submission" date="2016-10" db="EMBL/GenBank/DDBJ databases">
        <authorList>
            <person name="Varghese N."/>
            <person name="Submissions S."/>
        </authorList>
    </citation>
    <scope>NUCLEOTIDE SEQUENCE [LARGE SCALE GENOMIC DNA]</scope>
    <source>
        <strain evidence="2">ATCC 25963</strain>
    </source>
</reference>
<dbReference type="EMBL" id="FOMX01000006">
    <property type="protein sequence ID" value="SFD92657.1"/>
    <property type="molecule type" value="Genomic_DNA"/>
</dbReference>
<accession>A0A1I1WBW9</accession>
<dbReference type="AlphaFoldDB" id="A0A1I1WBW9"/>
<evidence type="ECO:0000313" key="1">
    <source>
        <dbReference type="EMBL" id="SFD92657.1"/>
    </source>
</evidence>
<keyword evidence="2" id="KW-1185">Reference proteome</keyword>
<organism evidence="1 2">
    <name type="scientific">Nannocystis exedens</name>
    <dbReference type="NCBI Taxonomy" id="54"/>
    <lineage>
        <taxon>Bacteria</taxon>
        <taxon>Pseudomonadati</taxon>
        <taxon>Myxococcota</taxon>
        <taxon>Polyangia</taxon>
        <taxon>Nannocystales</taxon>
        <taxon>Nannocystaceae</taxon>
        <taxon>Nannocystis</taxon>
    </lineage>
</organism>
<proteinExistence type="predicted"/>
<dbReference type="RefSeq" id="WP_096326013.1">
    <property type="nucleotide sequence ID" value="NZ_FOMX01000006.1"/>
</dbReference>
<evidence type="ECO:0000313" key="2">
    <source>
        <dbReference type="Proteomes" id="UP000199400"/>
    </source>
</evidence>
<name>A0A1I1WBW9_9BACT</name>
<dbReference type="Proteomes" id="UP000199400">
    <property type="component" value="Unassembled WGS sequence"/>
</dbReference>
<gene>
    <name evidence="1" type="ORF">SAMN02745121_02240</name>
</gene>